<dbReference type="EMBL" id="JABCIY010000211">
    <property type="protein sequence ID" value="KAF7188279.1"/>
    <property type="molecule type" value="Genomic_DNA"/>
</dbReference>
<feature type="compositionally biased region" description="Polar residues" evidence="1">
    <location>
        <begin position="150"/>
        <end position="159"/>
    </location>
</feature>
<comment type="caution">
    <text evidence="2">The sequence shown here is derived from an EMBL/GenBank/DDBJ whole genome shotgun (WGS) entry which is preliminary data.</text>
</comment>
<feature type="compositionally biased region" description="Polar residues" evidence="1">
    <location>
        <begin position="71"/>
        <end position="80"/>
    </location>
</feature>
<name>A0A8H6VHH3_9PEZI</name>
<reference evidence="2" key="1">
    <citation type="submission" date="2020-04" db="EMBL/GenBank/DDBJ databases">
        <title>Draft genome resource of the tomato pathogen Pseudocercospora fuligena.</title>
        <authorList>
            <person name="Zaccaron A."/>
        </authorList>
    </citation>
    <scope>NUCLEOTIDE SEQUENCE</scope>
    <source>
        <strain evidence="2">PF001</strain>
    </source>
</reference>
<accession>A0A8H6VHH3</accession>
<keyword evidence="3" id="KW-1185">Reference proteome</keyword>
<evidence type="ECO:0000256" key="1">
    <source>
        <dbReference type="SAM" id="MobiDB-lite"/>
    </source>
</evidence>
<proteinExistence type="predicted"/>
<dbReference type="Proteomes" id="UP000660729">
    <property type="component" value="Unassembled WGS sequence"/>
</dbReference>
<protein>
    <submittedName>
        <fullName evidence="2">Uncharacterized protein</fullName>
    </submittedName>
</protein>
<feature type="region of interest" description="Disordered" evidence="1">
    <location>
        <begin position="71"/>
        <end position="159"/>
    </location>
</feature>
<dbReference type="AlphaFoldDB" id="A0A8H6VHH3"/>
<evidence type="ECO:0000313" key="2">
    <source>
        <dbReference type="EMBL" id="KAF7188279.1"/>
    </source>
</evidence>
<organism evidence="2 3">
    <name type="scientific">Pseudocercospora fuligena</name>
    <dbReference type="NCBI Taxonomy" id="685502"/>
    <lineage>
        <taxon>Eukaryota</taxon>
        <taxon>Fungi</taxon>
        <taxon>Dikarya</taxon>
        <taxon>Ascomycota</taxon>
        <taxon>Pezizomycotina</taxon>
        <taxon>Dothideomycetes</taxon>
        <taxon>Dothideomycetidae</taxon>
        <taxon>Mycosphaerellales</taxon>
        <taxon>Mycosphaerellaceae</taxon>
        <taxon>Pseudocercospora</taxon>
    </lineage>
</organism>
<evidence type="ECO:0000313" key="3">
    <source>
        <dbReference type="Proteomes" id="UP000660729"/>
    </source>
</evidence>
<gene>
    <name evidence="2" type="ORF">HII31_10343</name>
</gene>
<sequence>MTDHEYDFDLEGFRTARINSAHHLGDYVVERWDDDWEDRFWAGMEEIKAKEILKFQERLAKEVFHQPANESSLMVAQSSDVPGEVGEQRSEEGHGGTFTNGGSKYHQETLKNVGDTLGEEGVPADQYFDNNPEGHAGTVGDDGEMENVRESLSSSRLGE</sequence>